<dbReference type="AlphaFoldDB" id="A0A838BH51"/>
<reference evidence="2 3" key="1">
    <citation type="submission" date="2020-07" db="EMBL/GenBank/DDBJ databases">
        <title>Definition of the novel symbiovar canariense within Mesorhizobium novociceri, a new species of genus Mesorhizobium nodulating Cicer canariense in the Caldera de Taburiente National Park (La Palma, Canary Islands).</title>
        <authorList>
            <person name="Leon-Barrios M."/>
            <person name="Perez-Yepez J."/>
            <person name="Flores-Felix J.D."/>
            <person name="Ramirez-Baena M.H."/>
            <person name="Pulido-Suarez L."/>
            <person name="Igual J.M."/>
            <person name="Velazquez E."/>
            <person name="Peix A."/>
        </authorList>
    </citation>
    <scope>NUCLEOTIDE SEQUENCE [LARGE SCALE GENOMIC DNA]</scope>
    <source>
        <strain evidence="2 3">CCANP35</strain>
    </source>
</reference>
<dbReference type="Proteomes" id="UP000558284">
    <property type="component" value="Unassembled WGS sequence"/>
</dbReference>
<evidence type="ECO:0000313" key="3">
    <source>
        <dbReference type="Proteomes" id="UP000558284"/>
    </source>
</evidence>
<sequence length="46" mass="5408">MSQAPWSDAALLVRVRDWVLPRTEQRGPIRAWIVDDTAFQRRVSTR</sequence>
<protein>
    <submittedName>
        <fullName evidence="2">Transposase</fullName>
    </submittedName>
</protein>
<dbReference type="Pfam" id="PF13546">
    <property type="entry name" value="DDE_5"/>
    <property type="match status" value="1"/>
</dbReference>
<comment type="caution">
    <text evidence="2">The sequence shown here is derived from an EMBL/GenBank/DDBJ whole genome shotgun (WGS) entry which is preliminary data.</text>
</comment>
<evidence type="ECO:0000259" key="1">
    <source>
        <dbReference type="Pfam" id="PF13546"/>
    </source>
</evidence>
<accession>A0A838BH51</accession>
<proteinExistence type="predicted"/>
<evidence type="ECO:0000313" key="2">
    <source>
        <dbReference type="EMBL" id="MBA1145377.1"/>
    </source>
</evidence>
<dbReference type="EMBL" id="JACDTY010000044">
    <property type="protein sequence ID" value="MBA1145377.1"/>
    <property type="molecule type" value="Genomic_DNA"/>
</dbReference>
<keyword evidence="3" id="KW-1185">Reference proteome</keyword>
<organism evidence="2 3">
    <name type="scientific">Mesorhizobium neociceri</name>
    <dbReference type="NCBI Taxonomy" id="1307853"/>
    <lineage>
        <taxon>Bacteria</taxon>
        <taxon>Pseudomonadati</taxon>
        <taxon>Pseudomonadota</taxon>
        <taxon>Alphaproteobacteria</taxon>
        <taxon>Hyphomicrobiales</taxon>
        <taxon>Phyllobacteriaceae</taxon>
        <taxon>Mesorhizobium</taxon>
    </lineage>
</organism>
<dbReference type="RefSeq" id="WP_181062257.1">
    <property type="nucleotide sequence ID" value="NZ_JACDTY010000044.1"/>
</dbReference>
<gene>
    <name evidence="2" type="ORF">H0241_35010</name>
</gene>
<dbReference type="InterPro" id="IPR038721">
    <property type="entry name" value="IS701-like_DDE_dom"/>
</dbReference>
<feature type="domain" description="Transposase IS701-like DDE" evidence="1">
    <location>
        <begin position="2"/>
        <end position="42"/>
    </location>
</feature>
<name>A0A838BH51_9HYPH</name>